<gene>
    <name evidence="1" type="ORF">Xcaj_23455</name>
</gene>
<keyword evidence="2" id="KW-1185">Reference proteome</keyword>
<protein>
    <submittedName>
        <fullName evidence="1">Plasmid stabilization protein</fullName>
    </submittedName>
</protein>
<proteinExistence type="predicted"/>
<name>A0ABX3MCX7_9XANT</name>
<dbReference type="EMBL" id="LOKQ01000214">
    <property type="protein sequence ID" value="OOX14418.1"/>
    <property type="molecule type" value="Genomic_DNA"/>
</dbReference>
<reference evidence="1 2" key="1">
    <citation type="submission" date="2015-12" db="EMBL/GenBank/DDBJ databases">
        <authorList>
            <person name="Bansal K."/>
            <person name="Midha S."/>
            <person name="Patil P.B."/>
        </authorList>
    </citation>
    <scope>NUCLEOTIDE SEQUENCE [LARGE SCALE GENOMIC DNA]</scope>
    <source>
        <strain evidence="1 2">LMG558</strain>
    </source>
</reference>
<evidence type="ECO:0000313" key="2">
    <source>
        <dbReference type="Proteomes" id="UP000191089"/>
    </source>
</evidence>
<accession>A0ABX3MCX7</accession>
<dbReference type="Proteomes" id="UP000191089">
    <property type="component" value="Unassembled WGS sequence"/>
</dbReference>
<evidence type="ECO:0000313" key="1">
    <source>
        <dbReference type="EMBL" id="OOX14418.1"/>
    </source>
</evidence>
<comment type="caution">
    <text evidence="1">The sequence shown here is derived from an EMBL/GenBank/DDBJ whole genome shotgun (WGS) entry which is preliminary data.</text>
</comment>
<organism evidence="1 2">
    <name type="scientific">Xanthomonas axonopodis pv. cajani</name>
    <dbReference type="NCBI Taxonomy" id="487827"/>
    <lineage>
        <taxon>Bacteria</taxon>
        <taxon>Pseudomonadati</taxon>
        <taxon>Pseudomonadota</taxon>
        <taxon>Gammaproteobacteria</taxon>
        <taxon>Lysobacterales</taxon>
        <taxon>Lysobacteraceae</taxon>
        <taxon>Xanthomonas</taxon>
    </lineage>
</organism>
<sequence length="45" mass="4773">MLAACKNNPGERSLAPNCINAQQAENEIANSRRGYSPLPSVKMGA</sequence>